<feature type="transmembrane region" description="Helical" evidence="5">
    <location>
        <begin position="113"/>
        <end position="130"/>
    </location>
</feature>
<dbReference type="Pfam" id="PF13564">
    <property type="entry name" value="DoxX_2"/>
    <property type="match status" value="1"/>
</dbReference>
<dbReference type="EMBL" id="JBAKAR010000006">
    <property type="protein sequence ID" value="MEL0613443.1"/>
    <property type="molecule type" value="Genomic_DNA"/>
</dbReference>
<evidence type="ECO:0000256" key="4">
    <source>
        <dbReference type="ARBA" id="ARBA00023136"/>
    </source>
</evidence>
<organism evidence="6 7">
    <name type="scientific">Marinomonas arenicola</name>
    <dbReference type="NCBI Taxonomy" id="569601"/>
    <lineage>
        <taxon>Bacteria</taxon>
        <taxon>Pseudomonadati</taxon>
        <taxon>Pseudomonadota</taxon>
        <taxon>Gammaproteobacteria</taxon>
        <taxon>Oceanospirillales</taxon>
        <taxon>Oceanospirillaceae</taxon>
        <taxon>Marinomonas</taxon>
    </lineage>
</organism>
<evidence type="ECO:0000313" key="6">
    <source>
        <dbReference type="EMBL" id="MEL0613443.1"/>
    </source>
</evidence>
<comment type="subcellular location">
    <subcellularLocation>
        <location evidence="1">Membrane</location>
        <topology evidence="1">Multi-pass membrane protein</topology>
    </subcellularLocation>
</comment>
<keyword evidence="2 5" id="KW-0812">Transmembrane</keyword>
<reference evidence="6 7" key="1">
    <citation type="submission" date="2024-02" db="EMBL/GenBank/DDBJ databases">
        <title>Bacteria isolated from the canopy kelp, Nereocystis luetkeana.</title>
        <authorList>
            <person name="Pfister C.A."/>
            <person name="Younker I.T."/>
            <person name="Light S.H."/>
        </authorList>
    </citation>
    <scope>NUCLEOTIDE SEQUENCE [LARGE SCALE GENOMIC DNA]</scope>
    <source>
        <strain evidence="6 7">TI.4.07</strain>
    </source>
</reference>
<evidence type="ECO:0000256" key="2">
    <source>
        <dbReference type="ARBA" id="ARBA00022692"/>
    </source>
</evidence>
<dbReference type="RefSeq" id="WP_341563721.1">
    <property type="nucleotide sequence ID" value="NZ_JBAKAQ010000003.1"/>
</dbReference>
<feature type="transmembrane region" description="Helical" evidence="5">
    <location>
        <begin position="55"/>
        <end position="76"/>
    </location>
</feature>
<gene>
    <name evidence="6" type="ORF">V6242_09805</name>
</gene>
<dbReference type="Proteomes" id="UP001379949">
    <property type="component" value="Unassembled WGS sequence"/>
</dbReference>
<comment type="caution">
    <text evidence="6">The sequence shown here is derived from an EMBL/GenBank/DDBJ whole genome shotgun (WGS) entry which is preliminary data.</text>
</comment>
<accession>A0ABU9G4M5</accession>
<evidence type="ECO:0000256" key="5">
    <source>
        <dbReference type="SAM" id="Phobius"/>
    </source>
</evidence>
<keyword evidence="3 5" id="KW-1133">Transmembrane helix</keyword>
<dbReference type="InterPro" id="IPR032808">
    <property type="entry name" value="DoxX"/>
</dbReference>
<name>A0ABU9G4M5_9GAMM</name>
<feature type="transmembrane region" description="Helical" evidence="5">
    <location>
        <begin position="88"/>
        <end position="107"/>
    </location>
</feature>
<protein>
    <submittedName>
        <fullName evidence="6">DoxX family protein</fullName>
    </submittedName>
</protein>
<evidence type="ECO:0000256" key="3">
    <source>
        <dbReference type="ARBA" id="ARBA00022989"/>
    </source>
</evidence>
<evidence type="ECO:0000256" key="1">
    <source>
        <dbReference type="ARBA" id="ARBA00004141"/>
    </source>
</evidence>
<evidence type="ECO:0000313" key="7">
    <source>
        <dbReference type="Proteomes" id="UP001379949"/>
    </source>
</evidence>
<keyword evidence="4 5" id="KW-0472">Membrane</keyword>
<keyword evidence="7" id="KW-1185">Reference proteome</keyword>
<feature type="transmembrane region" description="Helical" evidence="5">
    <location>
        <begin position="15"/>
        <end position="35"/>
    </location>
</feature>
<proteinExistence type="predicted"/>
<sequence>MSSTAITPNRVSKPLNASIWIFQLLGAGVFIMAGVMKTMTPIDQLSVMMPWTGQYPLAFVHFLGLVDFAGGLGLILPSLTRIAPRLTVIAAAACVLLQLIAICFHSSRGEFNVLPVNAVYISLALLVLWGRGKKAPITPRNA</sequence>